<dbReference type="SUPFAM" id="SSF57903">
    <property type="entry name" value="FYVE/PHD zinc finger"/>
    <property type="match status" value="1"/>
</dbReference>
<reference evidence="1" key="1">
    <citation type="journal article" date="2015" name="Nature">
        <title>Complex archaea that bridge the gap between prokaryotes and eukaryotes.</title>
        <authorList>
            <person name="Spang A."/>
            <person name="Saw J.H."/>
            <person name="Jorgensen S.L."/>
            <person name="Zaremba-Niedzwiedzka K."/>
            <person name="Martijn J."/>
            <person name="Lind A.E."/>
            <person name="van Eijk R."/>
            <person name="Schleper C."/>
            <person name="Guy L."/>
            <person name="Ettema T.J."/>
        </authorList>
    </citation>
    <scope>NUCLEOTIDE SEQUENCE</scope>
</reference>
<dbReference type="Pfam" id="PF09947">
    <property type="entry name" value="DUF2180"/>
    <property type="match status" value="1"/>
</dbReference>
<dbReference type="InterPro" id="IPR011011">
    <property type="entry name" value="Znf_FYVE_PHD"/>
</dbReference>
<dbReference type="EMBL" id="LAZR01027577">
    <property type="protein sequence ID" value="KKL65309.1"/>
    <property type="molecule type" value="Genomic_DNA"/>
</dbReference>
<evidence type="ECO:0008006" key="2">
    <source>
        <dbReference type="Google" id="ProtNLM"/>
    </source>
</evidence>
<proteinExistence type="predicted"/>
<sequence>MKCYICDQAGKETDAIAICIVCGIAVCRKHQIREQIPVTETYKWGLGEEKVTLPLPLPRILCEWCYQALVVQKKK</sequence>
<dbReference type="InterPro" id="IPR017211">
    <property type="entry name" value="UCP037465_Znf"/>
</dbReference>
<organism evidence="1">
    <name type="scientific">marine sediment metagenome</name>
    <dbReference type="NCBI Taxonomy" id="412755"/>
    <lineage>
        <taxon>unclassified sequences</taxon>
        <taxon>metagenomes</taxon>
        <taxon>ecological metagenomes</taxon>
    </lineage>
</organism>
<name>A0A0F9DU97_9ZZZZ</name>
<dbReference type="AlphaFoldDB" id="A0A0F9DU97"/>
<protein>
    <recommendedName>
        <fullName evidence="2">DUF2180 family protein</fullName>
    </recommendedName>
</protein>
<gene>
    <name evidence="1" type="ORF">LCGC14_2156260</name>
</gene>
<accession>A0A0F9DU97</accession>
<evidence type="ECO:0000313" key="1">
    <source>
        <dbReference type="EMBL" id="KKL65309.1"/>
    </source>
</evidence>
<comment type="caution">
    <text evidence="1">The sequence shown here is derived from an EMBL/GenBank/DDBJ whole genome shotgun (WGS) entry which is preliminary data.</text>
</comment>